<comment type="caution">
    <text evidence="8">The sequence shown here is derived from an EMBL/GenBank/DDBJ whole genome shotgun (WGS) entry which is preliminary data.</text>
</comment>
<dbReference type="Gene3D" id="2.60.40.1260">
    <property type="entry name" value="Lamin Tail domain"/>
    <property type="match status" value="1"/>
</dbReference>
<feature type="compositionally biased region" description="Basic and acidic residues" evidence="6">
    <location>
        <begin position="100"/>
        <end position="113"/>
    </location>
</feature>
<feature type="coiled-coil region" evidence="5">
    <location>
        <begin position="300"/>
        <end position="395"/>
    </location>
</feature>
<evidence type="ECO:0000256" key="2">
    <source>
        <dbReference type="ARBA" id="ARBA00022754"/>
    </source>
</evidence>
<evidence type="ECO:0000259" key="7">
    <source>
        <dbReference type="PROSITE" id="PS51841"/>
    </source>
</evidence>
<evidence type="ECO:0000256" key="1">
    <source>
        <dbReference type="ARBA" id="ARBA00004123"/>
    </source>
</evidence>
<keyword evidence="3 5" id="KW-0175">Coiled coil</keyword>
<comment type="subcellular location">
    <subcellularLocation>
        <location evidence="1">Nucleus</location>
    </subcellularLocation>
</comment>
<dbReference type="PANTHER" id="PTHR45721:SF11">
    <property type="entry name" value="LAMIN DM0-RELATED"/>
    <property type="match status" value="1"/>
</dbReference>
<evidence type="ECO:0000313" key="8">
    <source>
        <dbReference type="EMBL" id="CAF0806460.1"/>
    </source>
</evidence>
<dbReference type="Pfam" id="PF00932">
    <property type="entry name" value="LTD"/>
    <property type="match status" value="1"/>
</dbReference>
<dbReference type="Proteomes" id="UP000663852">
    <property type="component" value="Unassembled WGS sequence"/>
</dbReference>
<dbReference type="PANTHER" id="PTHR45721">
    <property type="entry name" value="LAMIN DM0-RELATED"/>
    <property type="match status" value="1"/>
</dbReference>
<dbReference type="SUPFAM" id="SSF74853">
    <property type="entry name" value="Lamin A/C globular tail domain"/>
    <property type="match status" value="1"/>
</dbReference>
<feature type="domain" description="LTD" evidence="7">
    <location>
        <begin position="472"/>
        <end position="609"/>
    </location>
</feature>
<dbReference type="GO" id="GO:0005882">
    <property type="term" value="C:intermediate filament"/>
    <property type="evidence" value="ECO:0007669"/>
    <property type="project" value="UniProtKB-KW"/>
</dbReference>
<reference evidence="8" key="1">
    <citation type="submission" date="2021-02" db="EMBL/GenBank/DDBJ databases">
        <authorList>
            <person name="Nowell W R."/>
        </authorList>
    </citation>
    <scope>NUCLEOTIDE SEQUENCE</scope>
</reference>
<evidence type="ECO:0000256" key="3">
    <source>
        <dbReference type="ARBA" id="ARBA00023054"/>
    </source>
</evidence>
<keyword evidence="4" id="KW-0539">Nucleus</keyword>
<proteinExistence type="predicted"/>
<dbReference type="InterPro" id="IPR001322">
    <property type="entry name" value="Lamin_tail_dom"/>
</dbReference>
<dbReference type="OrthoDB" id="10024432at2759"/>
<feature type="coiled-coil region" evidence="5">
    <location>
        <begin position="152"/>
        <end position="247"/>
    </location>
</feature>
<name>A0A813T2N3_ADIRI</name>
<dbReference type="EMBL" id="CAJNOJ010000014">
    <property type="protein sequence ID" value="CAF0806460.1"/>
    <property type="molecule type" value="Genomic_DNA"/>
</dbReference>
<evidence type="ECO:0000256" key="6">
    <source>
        <dbReference type="SAM" id="MobiDB-lite"/>
    </source>
</evidence>
<evidence type="ECO:0000256" key="4">
    <source>
        <dbReference type="ARBA" id="ARBA00023242"/>
    </source>
</evidence>
<sequence length="609" mass="70630">MPSKKEKQQQQLLNNLKSQTTPLANSTNTAPTSDVTPLANSYHSVTTNRYTTTTMKTMNLNNDSMNGVDHLSLIRDQKSELDELNNRFSNYVLTLQQKSKANDDLQKKVDAEKHKKKSSDKRDTNDLETQMDELRTDIDESAVLTEHFIRKRNRALKELALLKDKIRTEEDQSYANRRQALENEYKQTLMQLKDLSRRFEDLEKIAQTNKIEMNQMEDLYKKLEDELHDLVLNNIRLECNLRTIEEQILLKKAVYETEKNDLANEQIKQQQFYTNELDNAIDDIKRDFQALLKNNKVILENAYTERIEQVKTQISTYQENKPQESLTTSRVSIETIHDELKQAEKTREDIENEYRPLIDLYISKQKEKNQIDEERIRLDNEYSRLLNEINQITEAIEVGKQYWFSVHFELETYRRLLDLESTKTSVPTTTLTNANITNNTSLVNGKDESSIVEEPKSIITVKKNESQRAISKTGEIKRSRKTDAFREGSILICNIILGKFDIDQVQAGFISINNAATNCVDQPLKGWTLVRSVNDADECTFQFPDSYVLKARTRVRVYSNKVDNNGNSTSRLVASAIPAWASTGQGENVKIILRDEKDINRAQYTEIWQ</sequence>
<organism evidence="8 9">
    <name type="scientific">Adineta ricciae</name>
    <name type="common">Rotifer</name>
    <dbReference type="NCBI Taxonomy" id="249248"/>
    <lineage>
        <taxon>Eukaryota</taxon>
        <taxon>Metazoa</taxon>
        <taxon>Spiralia</taxon>
        <taxon>Gnathifera</taxon>
        <taxon>Rotifera</taxon>
        <taxon>Eurotatoria</taxon>
        <taxon>Bdelloidea</taxon>
        <taxon>Adinetida</taxon>
        <taxon>Adinetidae</taxon>
        <taxon>Adineta</taxon>
    </lineage>
</organism>
<feature type="region of interest" description="Disordered" evidence="6">
    <location>
        <begin position="100"/>
        <end position="128"/>
    </location>
</feature>
<dbReference type="Pfam" id="PF00038">
    <property type="entry name" value="Filament"/>
    <property type="match status" value="1"/>
</dbReference>
<feature type="compositionally biased region" description="Polar residues" evidence="6">
    <location>
        <begin position="20"/>
        <end position="41"/>
    </location>
</feature>
<evidence type="ECO:0000256" key="5">
    <source>
        <dbReference type="SAM" id="Coils"/>
    </source>
</evidence>
<gene>
    <name evidence="8" type="ORF">EDS130_LOCUS5119</name>
</gene>
<dbReference type="InterPro" id="IPR039008">
    <property type="entry name" value="IF_rod_dom"/>
</dbReference>
<evidence type="ECO:0000313" key="9">
    <source>
        <dbReference type="Proteomes" id="UP000663852"/>
    </source>
</evidence>
<protein>
    <recommendedName>
        <fullName evidence="7">LTD domain-containing protein</fullName>
    </recommendedName>
</protein>
<dbReference type="InterPro" id="IPR036415">
    <property type="entry name" value="Lamin_tail_dom_sf"/>
</dbReference>
<dbReference type="GO" id="GO:0005634">
    <property type="term" value="C:nucleus"/>
    <property type="evidence" value="ECO:0007669"/>
    <property type="project" value="UniProtKB-SubCell"/>
</dbReference>
<keyword evidence="2" id="KW-0403">Intermediate filament</keyword>
<accession>A0A813T2N3</accession>
<feature type="region of interest" description="Disordered" evidence="6">
    <location>
        <begin position="18"/>
        <end position="41"/>
    </location>
</feature>
<dbReference type="PROSITE" id="PS51841">
    <property type="entry name" value="LTD"/>
    <property type="match status" value="1"/>
</dbReference>
<dbReference type="AlphaFoldDB" id="A0A813T2N3"/>